<reference evidence="3" key="1">
    <citation type="submission" date="2017-02" db="UniProtKB">
        <authorList>
            <consortium name="WormBaseParasite"/>
        </authorList>
    </citation>
    <scope>IDENTIFICATION</scope>
</reference>
<proteinExistence type="predicted"/>
<evidence type="ECO:0000313" key="3">
    <source>
        <dbReference type="WBParaSite" id="EVEC_0000280801-mRNA-1"/>
    </source>
</evidence>
<keyword evidence="2" id="KW-1185">Reference proteome</keyword>
<accession>A0A0N4UYY4</accession>
<evidence type="ECO:0000313" key="2">
    <source>
        <dbReference type="Proteomes" id="UP000274131"/>
    </source>
</evidence>
<organism evidence="3">
    <name type="scientific">Enterobius vermicularis</name>
    <name type="common">Human pinworm</name>
    <dbReference type="NCBI Taxonomy" id="51028"/>
    <lineage>
        <taxon>Eukaryota</taxon>
        <taxon>Metazoa</taxon>
        <taxon>Ecdysozoa</taxon>
        <taxon>Nematoda</taxon>
        <taxon>Chromadorea</taxon>
        <taxon>Rhabditida</taxon>
        <taxon>Spirurina</taxon>
        <taxon>Oxyuridomorpha</taxon>
        <taxon>Oxyuroidea</taxon>
        <taxon>Oxyuridae</taxon>
        <taxon>Enterobius</taxon>
    </lineage>
</organism>
<dbReference type="WBParaSite" id="EVEC_0000280801-mRNA-1">
    <property type="protein sequence ID" value="EVEC_0000280801-mRNA-1"/>
    <property type="gene ID" value="EVEC_0000280801"/>
</dbReference>
<sequence>CLGTNEDKLRNVPADSFVKTYDQNQKIHVIEKLTAWFDTNNARYQFPPACCPQEIRDLSKHYCPTISRYNNVSYNVTSSFQLISAFYTVRLKRQVDKEILYLY</sequence>
<reference evidence="1 2" key="2">
    <citation type="submission" date="2018-10" db="EMBL/GenBank/DDBJ databases">
        <authorList>
            <consortium name="Pathogen Informatics"/>
        </authorList>
    </citation>
    <scope>NUCLEOTIDE SEQUENCE [LARGE SCALE GENOMIC DNA]</scope>
</reference>
<protein>
    <submittedName>
        <fullName evidence="3">NPC1_N domain-containing protein</fullName>
    </submittedName>
</protein>
<dbReference type="Proteomes" id="UP000274131">
    <property type="component" value="Unassembled WGS sequence"/>
</dbReference>
<evidence type="ECO:0000313" key="1">
    <source>
        <dbReference type="EMBL" id="VDD87373.1"/>
    </source>
</evidence>
<dbReference type="AlphaFoldDB" id="A0A0N4UYY4"/>
<name>A0A0N4UYY4_ENTVE</name>
<gene>
    <name evidence="1" type="ORF">EVEC_LOCUS2516</name>
</gene>
<dbReference type="EMBL" id="UXUI01007394">
    <property type="protein sequence ID" value="VDD87373.1"/>
    <property type="molecule type" value="Genomic_DNA"/>
</dbReference>